<comment type="similarity">
    <text evidence="1 2">Belongs to the small heat shock protein (HSP20) family.</text>
</comment>
<reference evidence="4 5" key="1">
    <citation type="submission" date="2019-03" db="EMBL/GenBank/DDBJ databases">
        <title>Genomic Encyclopedia of Type Strains, Phase IV (KMG-IV): sequencing the most valuable type-strain genomes for metagenomic binning, comparative biology and taxonomic classification.</title>
        <authorList>
            <person name="Goeker M."/>
        </authorList>
    </citation>
    <scope>NUCLEOTIDE SEQUENCE [LARGE SCALE GENOMIC DNA]</scope>
    <source>
        <strain evidence="4 5">DSM 45765</strain>
    </source>
</reference>
<evidence type="ECO:0000256" key="2">
    <source>
        <dbReference type="RuleBase" id="RU003616"/>
    </source>
</evidence>
<keyword evidence="5" id="KW-1185">Reference proteome</keyword>
<evidence type="ECO:0000313" key="5">
    <source>
        <dbReference type="Proteomes" id="UP000294911"/>
    </source>
</evidence>
<dbReference type="AlphaFoldDB" id="A0A4R2R210"/>
<gene>
    <name evidence="4" type="ORF">EV191_101706</name>
</gene>
<protein>
    <submittedName>
        <fullName evidence="4">Hsp20/alpha crystallin family protein</fullName>
    </submittedName>
</protein>
<dbReference type="EMBL" id="SLXQ01000001">
    <property type="protein sequence ID" value="TCP56760.1"/>
    <property type="molecule type" value="Genomic_DNA"/>
</dbReference>
<dbReference type="RefSeq" id="WP_132875320.1">
    <property type="nucleotide sequence ID" value="NZ_SLXQ01000001.1"/>
</dbReference>
<dbReference type="Proteomes" id="UP000294911">
    <property type="component" value="Unassembled WGS sequence"/>
</dbReference>
<evidence type="ECO:0000259" key="3">
    <source>
        <dbReference type="PROSITE" id="PS01031"/>
    </source>
</evidence>
<dbReference type="SUPFAM" id="SSF49764">
    <property type="entry name" value="HSP20-like chaperones"/>
    <property type="match status" value="1"/>
</dbReference>
<sequence length="147" mass="16378">MRSERHYPVKRVWGWLRALNSDVQRGMDIGGLTRYADDANRQTVELAGEELFLPWTPPAEMFVSDDSILIRMDLPGLARPEIDCSLVAGTLTVSGTRKVSRASGRCYLRGPTYGPFRRSISLPRRFAAASQLCTVLENGVLEVVILP</sequence>
<dbReference type="InterPro" id="IPR002068">
    <property type="entry name" value="A-crystallin/Hsp20_dom"/>
</dbReference>
<organism evidence="4 5">
    <name type="scientific">Tamaricihabitans halophyticus</name>
    <dbReference type="NCBI Taxonomy" id="1262583"/>
    <lineage>
        <taxon>Bacteria</taxon>
        <taxon>Bacillati</taxon>
        <taxon>Actinomycetota</taxon>
        <taxon>Actinomycetes</taxon>
        <taxon>Pseudonocardiales</taxon>
        <taxon>Pseudonocardiaceae</taxon>
        <taxon>Tamaricihabitans</taxon>
    </lineage>
</organism>
<dbReference type="CDD" id="cd06464">
    <property type="entry name" value="ACD_sHsps-like"/>
    <property type="match status" value="1"/>
</dbReference>
<dbReference type="InterPro" id="IPR008978">
    <property type="entry name" value="HSP20-like_chaperone"/>
</dbReference>
<accession>A0A4R2R210</accession>
<dbReference type="PROSITE" id="PS01031">
    <property type="entry name" value="SHSP"/>
    <property type="match status" value="1"/>
</dbReference>
<evidence type="ECO:0000256" key="1">
    <source>
        <dbReference type="PROSITE-ProRule" id="PRU00285"/>
    </source>
</evidence>
<proteinExistence type="inferred from homology"/>
<name>A0A4R2R210_9PSEU</name>
<dbReference type="Pfam" id="PF00011">
    <property type="entry name" value="HSP20"/>
    <property type="match status" value="1"/>
</dbReference>
<feature type="domain" description="SHSP" evidence="3">
    <location>
        <begin position="50"/>
        <end position="147"/>
    </location>
</feature>
<dbReference type="Gene3D" id="2.60.40.790">
    <property type="match status" value="1"/>
</dbReference>
<dbReference type="OrthoDB" id="5242916at2"/>
<evidence type="ECO:0000313" key="4">
    <source>
        <dbReference type="EMBL" id="TCP56760.1"/>
    </source>
</evidence>
<comment type="caution">
    <text evidence="4">The sequence shown here is derived from an EMBL/GenBank/DDBJ whole genome shotgun (WGS) entry which is preliminary data.</text>
</comment>